<dbReference type="InParanoid" id="A0A194X404"/>
<protein>
    <submittedName>
        <fullName evidence="2">Uncharacterized protein</fullName>
    </submittedName>
</protein>
<keyword evidence="3" id="KW-1185">Reference proteome</keyword>
<feature type="signal peptide" evidence="1">
    <location>
        <begin position="1"/>
        <end position="18"/>
    </location>
</feature>
<sequence>MQLQTIFSLLPLISSAYAGVFIQGFSDGNTATAGCQTGLGSVTIPQNGECVGFPAEWQGIQVAGGGSNECFLRIFQDDACQVDSETQIGPINDPNLGGCIGPFPFDEGGNTVFTGIGSGSLVNCPT</sequence>
<dbReference type="EMBL" id="KQ947419">
    <property type="protein sequence ID" value="KUJ14901.1"/>
    <property type="molecule type" value="Genomic_DNA"/>
</dbReference>
<evidence type="ECO:0000256" key="1">
    <source>
        <dbReference type="SAM" id="SignalP"/>
    </source>
</evidence>
<dbReference type="AlphaFoldDB" id="A0A194X404"/>
<proteinExistence type="predicted"/>
<dbReference type="OrthoDB" id="5411153at2759"/>
<feature type="chain" id="PRO_5008267855" evidence="1">
    <location>
        <begin position="19"/>
        <end position="126"/>
    </location>
</feature>
<evidence type="ECO:0000313" key="3">
    <source>
        <dbReference type="Proteomes" id="UP000070700"/>
    </source>
</evidence>
<dbReference type="Proteomes" id="UP000070700">
    <property type="component" value="Unassembled WGS sequence"/>
</dbReference>
<name>A0A194X404_MOLSC</name>
<reference evidence="2 3" key="1">
    <citation type="submission" date="2015-10" db="EMBL/GenBank/DDBJ databases">
        <title>Full genome of DAOMC 229536 Phialocephala scopiformis, a fungal endophyte of spruce producing the potent anti-insectan compound rugulosin.</title>
        <authorList>
            <consortium name="DOE Joint Genome Institute"/>
            <person name="Walker A.K."/>
            <person name="Frasz S.L."/>
            <person name="Seifert K.A."/>
            <person name="Miller J.D."/>
            <person name="Mondo S.J."/>
            <person name="Labutti K."/>
            <person name="Lipzen A."/>
            <person name="Dockter R."/>
            <person name="Kennedy M."/>
            <person name="Grigoriev I.V."/>
            <person name="Spatafora J.W."/>
        </authorList>
    </citation>
    <scope>NUCLEOTIDE SEQUENCE [LARGE SCALE GENOMIC DNA]</scope>
    <source>
        <strain evidence="2 3">CBS 120377</strain>
    </source>
</reference>
<keyword evidence="1" id="KW-0732">Signal</keyword>
<organism evidence="2 3">
    <name type="scientific">Mollisia scopiformis</name>
    <name type="common">Conifer needle endophyte fungus</name>
    <name type="synonym">Phialocephala scopiformis</name>
    <dbReference type="NCBI Taxonomy" id="149040"/>
    <lineage>
        <taxon>Eukaryota</taxon>
        <taxon>Fungi</taxon>
        <taxon>Dikarya</taxon>
        <taxon>Ascomycota</taxon>
        <taxon>Pezizomycotina</taxon>
        <taxon>Leotiomycetes</taxon>
        <taxon>Helotiales</taxon>
        <taxon>Mollisiaceae</taxon>
        <taxon>Mollisia</taxon>
    </lineage>
</organism>
<dbReference type="RefSeq" id="XP_018069256.1">
    <property type="nucleotide sequence ID" value="XM_018215301.1"/>
</dbReference>
<dbReference type="GeneID" id="28825027"/>
<evidence type="ECO:0000313" key="2">
    <source>
        <dbReference type="EMBL" id="KUJ14901.1"/>
    </source>
</evidence>
<dbReference type="KEGG" id="psco:LY89DRAFT_686508"/>
<gene>
    <name evidence="2" type="ORF">LY89DRAFT_686508</name>
</gene>
<accession>A0A194X404</accession>